<reference evidence="8 9" key="1">
    <citation type="journal article" date="2018" name="G3 (Bethesda)">
        <title>Phylogenetic and Phylogenomic Definition of Rhizopus Species.</title>
        <authorList>
            <person name="Gryganskyi A.P."/>
            <person name="Golan J."/>
            <person name="Dolatabadi S."/>
            <person name="Mondo S."/>
            <person name="Robb S."/>
            <person name="Idnurm A."/>
            <person name="Muszewska A."/>
            <person name="Steczkiewicz K."/>
            <person name="Masonjones S."/>
            <person name="Liao H.L."/>
            <person name="Gajdeczka M.T."/>
            <person name="Anike F."/>
            <person name="Vuek A."/>
            <person name="Anishchenko I.M."/>
            <person name="Voigt K."/>
            <person name="de Hoog G.S."/>
            <person name="Smith M.E."/>
            <person name="Heitman J."/>
            <person name="Vilgalys R."/>
            <person name="Stajich J.E."/>
        </authorList>
    </citation>
    <scope>NUCLEOTIDE SEQUENCE [LARGE SCALE GENOMIC DNA]</scope>
    <source>
        <strain evidence="8 9">LSU 92-RS-03</strain>
    </source>
</reference>
<keyword evidence="5" id="KW-0131">Cell cycle</keyword>
<gene>
    <name evidence="8" type="primary">APC1_2</name>
    <name evidence="8" type="ORF">CU098_007355</name>
</gene>
<dbReference type="GO" id="GO:0060090">
    <property type="term" value="F:molecular adaptor activity"/>
    <property type="evidence" value="ECO:0007669"/>
    <property type="project" value="TreeGrafter"/>
</dbReference>
<evidence type="ECO:0000256" key="1">
    <source>
        <dbReference type="ARBA" id="ARBA00010547"/>
    </source>
</evidence>
<evidence type="ECO:0000259" key="6">
    <source>
        <dbReference type="Pfam" id="PF12859"/>
    </source>
</evidence>
<protein>
    <submittedName>
        <fullName evidence="8">Anaphase-promoting complex subunit 1</fullName>
    </submittedName>
</protein>
<evidence type="ECO:0000313" key="9">
    <source>
        <dbReference type="Proteomes" id="UP000253551"/>
    </source>
</evidence>
<dbReference type="OrthoDB" id="26401at2759"/>
<evidence type="ECO:0000256" key="2">
    <source>
        <dbReference type="ARBA" id="ARBA00022618"/>
    </source>
</evidence>
<dbReference type="Proteomes" id="UP000253551">
    <property type="component" value="Unassembled WGS sequence"/>
</dbReference>
<evidence type="ECO:0000256" key="5">
    <source>
        <dbReference type="ARBA" id="ARBA00023306"/>
    </source>
</evidence>
<dbReference type="Pfam" id="PF21282">
    <property type="entry name" value="APC1_3rd"/>
    <property type="match status" value="1"/>
</dbReference>
<sequence length="1134" mass="128727">VITELEKIQSSAFLVHNLSGEEMICIMNYSLNSLQLIHLDKAVDSENQCNVFKTSAKDAIPIYATRDKHIDLLILDVENNIRLLIDVSLHAITKIQLHFPATPTRLLHPVHDRLTVQYDNGQTIRYMLNLRPQSPLVRDCLIAIDCGSTISFPKIWIRFLELHFLSALETNMSEWASFTIALFSFLKIKRYEPWGREYEYKESTEKPIPAVWIERAIKENKGPNSLSMAALVEIIYTLHVVYEDYRIKKTTIHHARILGYLLLQLSVNLKNEEWIYYYKNQGFDTNLVHSLDIMKGETKVAISKPLDFQTCLRRMINSTLSEPVMNGFHGVHALKPAFLHYTDTYARTVKKLLSIYSVMKDMASNGKAIVNSIVDEGVTIEDIRMMYDVVASPILEVLDSLRTNPSLGWRVEAYRLIERNDVYKQLEIERKECDPNTDSFKLAFFEDSENRMDIGDIKMNQEIDQKHIYESDILNKKIAQLRFGLDKSIEKVRVMLDSTKAPDRYVTETPDLSDNDLAEKHQREVLMVTGRTITLSLGRCIYAFGTYIPDLTRDLPLEDMVFSAKIQPLRTIVQLDEEHITDEVLLWPKFHTGVAAGIRISPSNEVNESWINFCFPKSIEVEHGGILLGMGLTGVLKKLPVEYWYRFITSKCEQVMIGFILGACVNYIGTKQLNVTKILFIYIPSCVPGNDDAFEYSNQTIACNILGMGLVYMKSCDRSMLSIMFQELSRNAYSNASSFNSDYGSVSLAAGFAIGFIALGAGDQANLENLNLKSKLYKFLSARDNNYPKPPSPAHEHGATLALGLIYLKTENKKVADHLEVLETKHYLTLIRPDLMLIRVVAKNLIMWSTIEPTENWIDRQVPSFLLEPKDDIHEETAKQAMYSIIAGASLCIGLRFAGSKDDRAIQVILSRLNVFMRLAKASDATPSQKTTKSAIRTCINVLCTSAAMIAAGSGNPKVLRPLQELYDTLTPTTYYGSHMAISMSLGLLFVGLGGYTLKITDQAIAGLLCAFYPFYPIHSQDNDWHPQVFRHLWVIAADPRWVIPLDVDLNEPCSVPMQLEMYDGDKVHQIRIEAPAVLPDHSLIKSIQISDHRYWPLHVEEESVEYRDSIINSGVIYVKRKNSAPGDLVDFDF</sequence>
<dbReference type="GO" id="GO:0005680">
    <property type="term" value="C:anaphase-promoting complex"/>
    <property type="evidence" value="ECO:0007669"/>
    <property type="project" value="InterPro"/>
</dbReference>
<feature type="non-terminal residue" evidence="8">
    <location>
        <position position="1"/>
    </location>
</feature>
<dbReference type="Gene3D" id="1.25.10.10">
    <property type="entry name" value="Leucine-rich Repeat Variant"/>
    <property type="match status" value="2"/>
</dbReference>
<dbReference type="InterPro" id="IPR049255">
    <property type="entry name" value="Apc1_N"/>
</dbReference>
<proteinExistence type="inferred from homology"/>
<keyword evidence="4" id="KW-0498">Mitosis</keyword>
<dbReference type="GO" id="GO:0070979">
    <property type="term" value="P:protein K11-linked ubiquitination"/>
    <property type="evidence" value="ECO:0007669"/>
    <property type="project" value="TreeGrafter"/>
</dbReference>
<dbReference type="STRING" id="4846.A0A367K9L3"/>
<dbReference type="PANTHER" id="PTHR12827">
    <property type="entry name" value="MEIOTIC CHECKPOINT REGULATOR TSG24 FAMILY MEMBER"/>
    <property type="match status" value="1"/>
</dbReference>
<dbReference type="GO" id="GO:0007091">
    <property type="term" value="P:metaphase/anaphase transition of mitotic cell cycle"/>
    <property type="evidence" value="ECO:0007669"/>
    <property type="project" value="TreeGrafter"/>
</dbReference>
<keyword evidence="3" id="KW-0677">Repeat</keyword>
<dbReference type="GO" id="GO:0031145">
    <property type="term" value="P:anaphase-promoting complex-dependent catabolic process"/>
    <property type="evidence" value="ECO:0007669"/>
    <property type="project" value="TreeGrafter"/>
</dbReference>
<comment type="similarity">
    <text evidence="1">Belongs to the APC1 family.</text>
</comment>
<dbReference type="GO" id="GO:0051301">
    <property type="term" value="P:cell division"/>
    <property type="evidence" value="ECO:0007669"/>
    <property type="project" value="UniProtKB-KW"/>
</dbReference>
<dbReference type="AlphaFoldDB" id="A0A367K9L3"/>
<evidence type="ECO:0000256" key="4">
    <source>
        <dbReference type="ARBA" id="ARBA00022776"/>
    </source>
</evidence>
<keyword evidence="9" id="KW-1185">Reference proteome</keyword>
<dbReference type="PANTHER" id="PTHR12827:SF3">
    <property type="entry name" value="ANAPHASE-PROMOTING COMPLEX SUBUNIT 1"/>
    <property type="match status" value="1"/>
</dbReference>
<dbReference type="InterPro" id="IPR024990">
    <property type="entry name" value="Apc1"/>
</dbReference>
<comment type="caution">
    <text evidence="8">The sequence shown here is derived from an EMBL/GenBank/DDBJ whole genome shotgun (WGS) entry which is preliminary data.</text>
</comment>
<evidence type="ECO:0000313" key="8">
    <source>
        <dbReference type="EMBL" id="RCH98932.1"/>
    </source>
</evidence>
<dbReference type="InterPro" id="IPR011989">
    <property type="entry name" value="ARM-like"/>
</dbReference>
<accession>A0A367K9L3</accession>
<name>A0A367K9L3_RHIST</name>
<feature type="domain" description="Anaphase-promoting complex subunit 1 beta-sandwich" evidence="7">
    <location>
        <begin position="1041"/>
        <end position="1121"/>
    </location>
</feature>
<keyword evidence="2" id="KW-0132">Cell division</keyword>
<evidence type="ECO:0000259" key="7">
    <source>
        <dbReference type="Pfam" id="PF21282"/>
    </source>
</evidence>
<dbReference type="EMBL" id="PJQM01002007">
    <property type="protein sequence ID" value="RCH98932.1"/>
    <property type="molecule type" value="Genomic_DNA"/>
</dbReference>
<dbReference type="Pfam" id="PF12859">
    <property type="entry name" value="ANAPC1"/>
    <property type="match status" value="1"/>
</dbReference>
<feature type="domain" description="Anaphase-promoting complex subunit 1 N-terminal" evidence="6">
    <location>
        <begin position="103"/>
        <end position="182"/>
    </location>
</feature>
<dbReference type="InterPro" id="IPR048971">
    <property type="entry name" value="Apc1_3rd"/>
</dbReference>
<organism evidence="8 9">
    <name type="scientific">Rhizopus stolonifer</name>
    <name type="common">Rhizopus nigricans</name>
    <dbReference type="NCBI Taxonomy" id="4846"/>
    <lineage>
        <taxon>Eukaryota</taxon>
        <taxon>Fungi</taxon>
        <taxon>Fungi incertae sedis</taxon>
        <taxon>Mucoromycota</taxon>
        <taxon>Mucoromycotina</taxon>
        <taxon>Mucoromycetes</taxon>
        <taxon>Mucorales</taxon>
        <taxon>Mucorineae</taxon>
        <taxon>Rhizopodaceae</taxon>
        <taxon>Rhizopus</taxon>
    </lineage>
</organism>
<evidence type="ECO:0000256" key="3">
    <source>
        <dbReference type="ARBA" id="ARBA00022737"/>
    </source>
</evidence>